<proteinExistence type="predicted"/>
<dbReference type="Proteomes" id="UP000018040">
    <property type="component" value="Unassembled WGS sequence"/>
</dbReference>
<gene>
    <name evidence="2" type="ORF">GSB_151257</name>
</gene>
<evidence type="ECO:0000313" key="2">
    <source>
        <dbReference type="EMBL" id="ESU40448.1"/>
    </source>
</evidence>
<comment type="caution">
    <text evidence="2">The sequence shown here is derived from an EMBL/GenBank/DDBJ whole genome shotgun (WGS) entry which is preliminary data.</text>
</comment>
<organism evidence="2 3">
    <name type="scientific">Giardia intestinalis</name>
    <name type="common">Giardia lamblia</name>
    <dbReference type="NCBI Taxonomy" id="5741"/>
    <lineage>
        <taxon>Eukaryota</taxon>
        <taxon>Metamonada</taxon>
        <taxon>Diplomonadida</taxon>
        <taxon>Hexamitidae</taxon>
        <taxon>Giardiinae</taxon>
        <taxon>Giardia</taxon>
    </lineage>
</organism>
<reference evidence="3" key="1">
    <citation type="submission" date="2012-02" db="EMBL/GenBank/DDBJ databases">
        <title>Genome sequencing of Giardia lamblia Genotypes A2 and B isolates (DH and GS) and comparative analysis with the genomes of Genotypes A1 and E (WB and Pig).</title>
        <authorList>
            <person name="Adam R."/>
            <person name="Dahlstrom E."/>
            <person name="Martens C."/>
            <person name="Bruno D."/>
            <person name="Barbian K."/>
            <person name="Porcella S.F."/>
            <person name="Nash T."/>
        </authorList>
    </citation>
    <scope>NUCLEOTIDE SEQUENCE</scope>
    <source>
        <strain evidence="3">GS</strain>
    </source>
</reference>
<dbReference type="AlphaFoldDB" id="V6TN87"/>
<protein>
    <submittedName>
        <fullName evidence="2">Uncharacterized protein</fullName>
    </submittedName>
</protein>
<name>V6TN87_GIAIN</name>
<evidence type="ECO:0000256" key="1">
    <source>
        <dbReference type="SAM" id="MobiDB-lite"/>
    </source>
</evidence>
<accession>V6TN87</accession>
<dbReference type="EMBL" id="AHHH01000223">
    <property type="protein sequence ID" value="ESU40448.1"/>
    <property type="molecule type" value="Genomic_DNA"/>
</dbReference>
<reference evidence="2 3" key="2">
    <citation type="journal article" date="2013" name="Genome Biol. Evol.">
        <title>Genome sequencing of Giardia lamblia genotypes A2 and B isolates (DH and GS) and comparative analysis with the genomes of genotypes A1 and E (WB and Pig).</title>
        <authorList>
            <person name="Adam R.D."/>
            <person name="Dahlstrom E.W."/>
            <person name="Martens C.A."/>
            <person name="Bruno D.P."/>
            <person name="Barbian K.D."/>
            <person name="Ricklefs S.M."/>
            <person name="Hernandez M.M."/>
            <person name="Narla N.P."/>
            <person name="Patel R.B."/>
            <person name="Porcella S.F."/>
            <person name="Nash T.E."/>
        </authorList>
    </citation>
    <scope>NUCLEOTIDE SEQUENCE [LARGE SCALE GENOMIC DNA]</scope>
    <source>
        <strain evidence="2 3">GS</strain>
    </source>
</reference>
<feature type="region of interest" description="Disordered" evidence="1">
    <location>
        <begin position="67"/>
        <end position="133"/>
    </location>
</feature>
<sequence>VIRSAHQLLQCCAVDALTHRHRPDSGVNPLPLGHRGRHSYVQRVVDAEKIWRLRTLLQPASNHRILLCSPSTAPPRGPCTTRDQRHSQAPGQLAYPYKVPTTRGEVAVHRTRRTLEDRPTRVQRAPSGGQRPW</sequence>
<evidence type="ECO:0000313" key="3">
    <source>
        <dbReference type="Proteomes" id="UP000018040"/>
    </source>
</evidence>
<feature type="non-terminal residue" evidence="2">
    <location>
        <position position="1"/>
    </location>
</feature>